<gene>
    <name evidence="7" type="ORF">GCM10010170_024680</name>
</gene>
<keyword evidence="4" id="KW-0460">Magnesium</keyword>
<keyword evidence="1" id="KW-0540">Nuclease</keyword>
<dbReference type="InterPro" id="IPR029060">
    <property type="entry name" value="PIN-like_dom_sf"/>
</dbReference>
<dbReference type="SUPFAM" id="SSF88723">
    <property type="entry name" value="PIN domain-like"/>
    <property type="match status" value="1"/>
</dbReference>
<dbReference type="EMBL" id="BAAARV010000021">
    <property type="protein sequence ID" value="GAA2341308.1"/>
    <property type="molecule type" value="Genomic_DNA"/>
</dbReference>
<proteinExistence type="predicted"/>
<evidence type="ECO:0000256" key="3">
    <source>
        <dbReference type="ARBA" id="ARBA00022801"/>
    </source>
</evidence>
<feature type="region of interest" description="Disordered" evidence="5">
    <location>
        <begin position="286"/>
        <end position="323"/>
    </location>
</feature>
<organism evidence="7 8">
    <name type="scientific">Dactylosporangium salmoneum</name>
    <dbReference type="NCBI Taxonomy" id="53361"/>
    <lineage>
        <taxon>Bacteria</taxon>
        <taxon>Bacillati</taxon>
        <taxon>Actinomycetota</taxon>
        <taxon>Actinomycetes</taxon>
        <taxon>Micromonosporales</taxon>
        <taxon>Micromonosporaceae</taxon>
        <taxon>Dactylosporangium</taxon>
    </lineage>
</organism>
<dbReference type="InterPro" id="IPR002716">
    <property type="entry name" value="PIN_dom"/>
</dbReference>
<evidence type="ECO:0000256" key="2">
    <source>
        <dbReference type="ARBA" id="ARBA00022723"/>
    </source>
</evidence>
<accession>A0ABP5T1K2</accession>
<sequence length="323" mass="36325">MRRAANRWQDPVVLVTPMPGADRRHVLDLLYGQGTIISNHHGNPGGYLDWAMETARLLRNQIQRSDIDRLVLTPQLSQLRNMLDVHPRVVNPVLDMEITERSELFDLARRTLKAEIDRWDSRPGLLVVVDTSVFMSHPNKIRDIDYAAELGRDFDDIRLVLPLVVVDELDRLKESGANDRRWRAGHTLGVLDELLRNRRAVARLRSADNFRAVAEAGGMPRGEVTVEVFFDQPGHVRMAEADDEIVDRACAIQALAGRRVRLLTMDTSMSMRARMADLEVHKIARDIGPEPQPPVLKAEKDARRGNARRDNGSAAAATAGEHA</sequence>
<evidence type="ECO:0000256" key="5">
    <source>
        <dbReference type="SAM" id="MobiDB-lite"/>
    </source>
</evidence>
<evidence type="ECO:0000259" key="6">
    <source>
        <dbReference type="Pfam" id="PF13638"/>
    </source>
</evidence>
<protein>
    <recommendedName>
        <fullName evidence="6">PIN domain-containing protein</fullName>
    </recommendedName>
</protein>
<reference evidence="8" key="1">
    <citation type="journal article" date="2019" name="Int. J. Syst. Evol. Microbiol.">
        <title>The Global Catalogue of Microorganisms (GCM) 10K type strain sequencing project: providing services to taxonomists for standard genome sequencing and annotation.</title>
        <authorList>
            <consortium name="The Broad Institute Genomics Platform"/>
            <consortium name="The Broad Institute Genome Sequencing Center for Infectious Disease"/>
            <person name="Wu L."/>
            <person name="Ma J."/>
        </authorList>
    </citation>
    <scope>NUCLEOTIDE SEQUENCE [LARGE SCALE GENOMIC DNA]</scope>
    <source>
        <strain evidence="8">JCM 3272</strain>
    </source>
</reference>
<dbReference type="Proteomes" id="UP001501444">
    <property type="component" value="Unassembled WGS sequence"/>
</dbReference>
<keyword evidence="8" id="KW-1185">Reference proteome</keyword>
<evidence type="ECO:0000313" key="7">
    <source>
        <dbReference type="EMBL" id="GAA2341308.1"/>
    </source>
</evidence>
<feature type="domain" description="PIN" evidence="6">
    <location>
        <begin position="127"/>
        <end position="281"/>
    </location>
</feature>
<evidence type="ECO:0000256" key="4">
    <source>
        <dbReference type="ARBA" id="ARBA00022842"/>
    </source>
</evidence>
<feature type="compositionally biased region" description="Basic and acidic residues" evidence="5">
    <location>
        <begin position="297"/>
        <end position="311"/>
    </location>
</feature>
<feature type="compositionally biased region" description="Low complexity" evidence="5">
    <location>
        <begin position="312"/>
        <end position="323"/>
    </location>
</feature>
<evidence type="ECO:0000256" key="1">
    <source>
        <dbReference type="ARBA" id="ARBA00022722"/>
    </source>
</evidence>
<dbReference type="Pfam" id="PF13638">
    <property type="entry name" value="PIN_4"/>
    <property type="match status" value="1"/>
</dbReference>
<evidence type="ECO:0000313" key="8">
    <source>
        <dbReference type="Proteomes" id="UP001501444"/>
    </source>
</evidence>
<name>A0ABP5T1K2_9ACTN</name>
<dbReference type="Gene3D" id="3.40.50.1010">
    <property type="entry name" value="5'-nuclease"/>
    <property type="match status" value="1"/>
</dbReference>
<keyword evidence="3" id="KW-0378">Hydrolase</keyword>
<comment type="caution">
    <text evidence="7">The sequence shown here is derived from an EMBL/GenBank/DDBJ whole genome shotgun (WGS) entry which is preliminary data.</text>
</comment>
<keyword evidence="2" id="KW-0479">Metal-binding</keyword>